<accession>A0A1X6YDL4</accession>
<dbReference type="EMBL" id="FWFU01000001">
    <property type="protein sequence ID" value="SLN17603.1"/>
    <property type="molecule type" value="Genomic_DNA"/>
</dbReference>
<evidence type="ECO:0000313" key="2">
    <source>
        <dbReference type="EMBL" id="SLN17603.1"/>
    </source>
</evidence>
<dbReference type="SUPFAM" id="SSF52833">
    <property type="entry name" value="Thioredoxin-like"/>
    <property type="match status" value="1"/>
</dbReference>
<dbReference type="OrthoDB" id="7362982at2"/>
<organism evidence="2 3">
    <name type="scientific">Roseovarius halotolerans</name>
    <dbReference type="NCBI Taxonomy" id="505353"/>
    <lineage>
        <taxon>Bacteria</taxon>
        <taxon>Pseudomonadati</taxon>
        <taxon>Pseudomonadota</taxon>
        <taxon>Alphaproteobacteria</taxon>
        <taxon>Rhodobacterales</taxon>
        <taxon>Roseobacteraceae</taxon>
        <taxon>Roseovarius</taxon>
    </lineage>
</organism>
<dbReference type="AlphaFoldDB" id="A0A1X6YDL4"/>
<keyword evidence="1" id="KW-0732">Signal</keyword>
<dbReference type="Proteomes" id="UP000193207">
    <property type="component" value="Unassembled WGS sequence"/>
</dbReference>
<evidence type="ECO:0008006" key="4">
    <source>
        <dbReference type="Google" id="ProtNLM"/>
    </source>
</evidence>
<evidence type="ECO:0000313" key="3">
    <source>
        <dbReference type="Proteomes" id="UP000193207"/>
    </source>
</evidence>
<protein>
    <recommendedName>
        <fullName evidence="4">Regulatory protein SoxS</fullName>
    </recommendedName>
</protein>
<feature type="signal peptide" evidence="1">
    <location>
        <begin position="1"/>
        <end position="23"/>
    </location>
</feature>
<name>A0A1X6YDL4_9RHOB</name>
<gene>
    <name evidence="2" type="ORF">ROH8110_00522</name>
</gene>
<evidence type="ECO:0000256" key="1">
    <source>
        <dbReference type="SAM" id="SignalP"/>
    </source>
</evidence>
<reference evidence="2 3" key="1">
    <citation type="submission" date="2017-03" db="EMBL/GenBank/DDBJ databases">
        <authorList>
            <person name="Afonso C.L."/>
            <person name="Miller P.J."/>
            <person name="Scott M.A."/>
            <person name="Spackman E."/>
            <person name="Goraichik I."/>
            <person name="Dimitrov K.M."/>
            <person name="Suarez D.L."/>
            <person name="Swayne D.E."/>
        </authorList>
    </citation>
    <scope>NUCLEOTIDE SEQUENCE [LARGE SCALE GENOMIC DNA]</scope>
    <source>
        <strain evidence="2 3">CECT 8110</strain>
    </source>
</reference>
<keyword evidence="3" id="KW-1185">Reference proteome</keyword>
<dbReference type="RefSeq" id="WP_085816209.1">
    <property type="nucleotide sequence ID" value="NZ_FWFU01000001.1"/>
</dbReference>
<sequence>MVFRLFAGLLIPLWIALAPAAHAVELIMVERAGCHYCIQWKDEIGPIYPRTEAGAYAPLRMISISEAPPDGVDFVRPVLFTPTFVLVDDGRELSRIEGYPGEDFFWGLLEMMLTEHTDFAQPAKTN</sequence>
<dbReference type="Gene3D" id="3.40.30.10">
    <property type="entry name" value="Glutaredoxin"/>
    <property type="match status" value="1"/>
</dbReference>
<proteinExistence type="predicted"/>
<feature type="chain" id="PRO_5012259418" description="Regulatory protein SoxS" evidence="1">
    <location>
        <begin position="24"/>
        <end position="126"/>
    </location>
</feature>
<dbReference type="InterPro" id="IPR036249">
    <property type="entry name" value="Thioredoxin-like_sf"/>
</dbReference>